<keyword evidence="2" id="KW-1185">Reference proteome</keyword>
<evidence type="ECO:0000313" key="2">
    <source>
        <dbReference type="Proteomes" id="UP000672009"/>
    </source>
</evidence>
<dbReference type="AlphaFoldDB" id="A0A975IFT6"/>
<organism evidence="1 2">
    <name type="scientific">Thiothrix unzii</name>
    <dbReference type="NCBI Taxonomy" id="111769"/>
    <lineage>
        <taxon>Bacteria</taxon>
        <taxon>Pseudomonadati</taxon>
        <taxon>Pseudomonadota</taxon>
        <taxon>Gammaproteobacteria</taxon>
        <taxon>Thiotrichales</taxon>
        <taxon>Thiotrichaceae</taxon>
        <taxon>Thiothrix</taxon>
    </lineage>
</organism>
<dbReference type="Proteomes" id="UP000672009">
    <property type="component" value="Plasmid pTunz3"/>
</dbReference>
<sequence>MLDEVMQWKAFEAEDGTIFDLSFLDAKKVTYTHSFAGKPDVSYDFWVTYSCHCFTKDYPHQSEAEQQALAYVSPKETRPFCQQRYILARQHLCQIVENLASAEYTITDAGYGSYITAKVLTDDGETVWYHVPFRVYRERKKYRLHVLSAYPAPERRGGGKIGFFKIAYNLRMGKPLPSNPHK</sequence>
<gene>
    <name evidence="1" type="ORF">J9260_00065</name>
</gene>
<protein>
    <submittedName>
        <fullName evidence="1">Stationary phase growth adaptation protein</fullName>
    </submittedName>
</protein>
<name>A0A975IFT6_9GAMM</name>
<geneLocation type="plasmid" evidence="1 2">
    <name>pTunz3</name>
</geneLocation>
<reference evidence="1" key="1">
    <citation type="submission" date="2021-04" db="EMBL/GenBank/DDBJ databases">
        <title>Genomics, taxonomy and metabolism of representatives of sulfur bacteria of the genus Thiothrix: Thiothrix fructosivorans QT, Thiothrix unzii A1T and three new species, Thiothrix subterranea sp. nov., Thiothrix litoralis sp. nov. and 'Candidatus Thiothrix anitrata' sp. nov.</title>
        <authorList>
            <person name="Ravin N.V."/>
            <person name="Smolyakov D."/>
            <person name="Rudenko T.S."/>
            <person name="Mardanov A.V."/>
            <person name="Beletsky A.V."/>
            <person name="Markov N.D."/>
            <person name="Fomenkov A.I."/>
            <person name="Roberts R.J."/>
            <person name="Karnachuk O.V."/>
            <person name="Novikov A."/>
            <person name="Grabovich M.Y."/>
        </authorList>
    </citation>
    <scope>NUCLEOTIDE SEQUENCE</scope>
    <source>
        <strain evidence="1">A1</strain>
        <plasmid evidence="1">pTunz3</plasmid>
    </source>
</reference>
<proteinExistence type="predicted"/>
<accession>A0A975IFT6</accession>
<dbReference type="EMBL" id="CP072792">
    <property type="protein sequence ID" value="QTR51904.1"/>
    <property type="molecule type" value="Genomic_DNA"/>
</dbReference>
<dbReference type="KEGG" id="tun:J9260_00065"/>
<keyword evidence="1" id="KW-0614">Plasmid</keyword>
<evidence type="ECO:0000313" key="1">
    <source>
        <dbReference type="EMBL" id="QTR51904.1"/>
    </source>
</evidence>